<dbReference type="EMBL" id="JACVVK020000182">
    <property type="protein sequence ID" value="KAK7486214.1"/>
    <property type="molecule type" value="Genomic_DNA"/>
</dbReference>
<organism evidence="1 2">
    <name type="scientific">Batillaria attramentaria</name>
    <dbReference type="NCBI Taxonomy" id="370345"/>
    <lineage>
        <taxon>Eukaryota</taxon>
        <taxon>Metazoa</taxon>
        <taxon>Spiralia</taxon>
        <taxon>Lophotrochozoa</taxon>
        <taxon>Mollusca</taxon>
        <taxon>Gastropoda</taxon>
        <taxon>Caenogastropoda</taxon>
        <taxon>Sorbeoconcha</taxon>
        <taxon>Cerithioidea</taxon>
        <taxon>Batillariidae</taxon>
        <taxon>Batillaria</taxon>
    </lineage>
</organism>
<gene>
    <name evidence="1" type="ORF">BaRGS_00022537</name>
</gene>
<dbReference type="AlphaFoldDB" id="A0ABD0KGD0"/>
<evidence type="ECO:0000313" key="1">
    <source>
        <dbReference type="EMBL" id="KAK7486214.1"/>
    </source>
</evidence>
<evidence type="ECO:0000313" key="2">
    <source>
        <dbReference type="Proteomes" id="UP001519460"/>
    </source>
</evidence>
<comment type="caution">
    <text evidence="1">The sequence shown here is derived from an EMBL/GenBank/DDBJ whole genome shotgun (WGS) entry which is preliminary data.</text>
</comment>
<proteinExistence type="predicted"/>
<sequence>MHLMCTRPNFICCVDPCDWRQSEIGIPAVRLLEKQEGLTCMECDEDFTLAGRPAECDARFLTGDRITWDQRQGQQSHRQLVPSHSLPTSRTAAIMIY</sequence>
<protein>
    <submittedName>
        <fullName evidence="1">Uncharacterized protein</fullName>
    </submittedName>
</protein>
<name>A0ABD0KGD0_9CAEN</name>
<accession>A0ABD0KGD0</accession>
<dbReference type="Proteomes" id="UP001519460">
    <property type="component" value="Unassembled WGS sequence"/>
</dbReference>
<keyword evidence="2" id="KW-1185">Reference proteome</keyword>
<reference evidence="1 2" key="1">
    <citation type="journal article" date="2023" name="Sci. Data">
        <title>Genome assembly of the Korean intertidal mud-creeper Batillaria attramentaria.</title>
        <authorList>
            <person name="Patra A.K."/>
            <person name="Ho P.T."/>
            <person name="Jun S."/>
            <person name="Lee S.J."/>
            <person name="Kim Y."/>
            <person name="Won Y.J."/>
        </authorList>
    </citation>
    <scope>NUCLEOTIDE SEQUENCE [LARGE SCALE GENOMIC DNA]</scope>
    <source>
        <strain evidence="1">Wonlab-2016</strain>
    </source>
</reference>